<dbReference type="EMBL" id="LT854259">
    <property type="protein sequence ID" value="SMR55540.1"/>
    <property type="molecule type" value="Genomic_DNA"/>
</dbReference>
<proteinExistence type="predicted"/>
<name>A0A2H1GPS9_ZYMTR</name>
<feature type="region of interest" description="Disordered" evidence="1">
    <location>
        <begin position="163"/>
        <end position="214"/>
    </location>
</feature>
<evidence type="ECO:0000256" key="1">
    <source>
        <dbReference type="SAM" id="MobiDB-lite"/>
    </source>
</evidence>
<dbReference type="PROSITE" id="PS50097">
    <property type="entry name" value="BTB"/>
    <property type="match status" value="1"/>
</dbReference>
<gene>
    <name evidence="3" type="ORF">ZT1E4_G7888</name>
</gene>
<feature type="domain" description="BTB" evidence="2">
    <location>
        <begin position="37"/>
        <end position="106"/>
    </location>
</feature>
<feature type="compositionally biased region" description="Basic and acidic residues" evidence="1">
    <location>
        <begin position="164"/>
        <end position="180"/>
    </location>
</feature>
<reference evidence="4" key="1">
    <citation type="submission" date="2017-05" db="EMBL/GenBank/DDBJ databases">
        <authorList>
            <person name="Song R."/>
            <person name="Chenine A.L."/>
            <person name="Ruprecht R.M."/>
        </authorList>
    </citation>
    <scope>NUCLEOTIDE SEQUENCE [LARGE SCALE GENOMIC DNA]</scope>
</reference>
<evidence type="ECO:0000259" key="2">
    <source>
        <dbReference type="PROSITE" id="PS50097"/>
    </source>
</evidence>
<dbReference type="Proteomes" id="UP000245764">
    <property type="component" value="Chromosome 7"/>
</dbReference>
<dbReference type="AlphaFoldDB" id="A0A2H1GPS9"/>
<dbReference type="InterPro" id="IPR000210">
    <property type="entry name" value="BTB/POZ_dom"/>
</dbReference>
<protein>
    <recommendedName>
        <fullName evidence="2">BTB domain-containing protein</fullName>
    </recommendedName>
</protein>
<evidence type="ECO:0000313" key="3">
    <source>
        <dbReference type="EMBL" id="SMR55540.1"/>
    </source>
</evidence>
<accession>A0A2H1GPS9</accession>
<dbReference type="PANTHER" id="PTHR47843">
    <property type="entry name" value="BTB DOMAIN-CONTAINING PROTEIN-RELATED"/>
    <property type="match status" value="1"/>
</dbReference>
<dbReference type="InterPro" id="IPR011333">
    <property type="entry name" value="SKP1/BTB/POZ_sf"/>
</dbReference>
<dbReference type="Gene3D" id="3.30.710.10">
    <property type="entry name" value="Potassium Channel Kv1.1, Chain A"/>
    <property type="match status" value="1"/>
</dbReference>
<dbReference type="SUPFAM" id="SSF54695">
    <property type="entry name" value="POZ domain"/>
    <property type="match status" value="1"/>
</dbReference>
<organism evidence="3 4">
    <name type="scientific">Zymoseptoria tritici ST99CH_1E4</name>
    <dbReference type="NCBI Taxonomy" id="1276532"/>
    <lineage>
        <taxon>Eukaryota</taxon>
        <taxon>Fungi</taxon>
        <taxon>Dikarya</taxon>
        <taxon>Ascomycota</taxon>
        <taxon>Pezizomycotina</taxon>
        <taxon>Dothideomycetes</taxon>
        <taxon>Dothideomycetidae</taxon>
        <taxon>Mycosphaerellales</taxon>
        <taxon>Mycosphaerellaceae</taxon>
        <taxon>Zymoseptoria</taxon>
    </lineage>
</organism>
<dbReference type="PANTHER" id="PTHR47843:SF2">
    <property type="entry name" value="BTB DOMAIN-CONTAINING PROTEIN"/>
    <property type="match status" value="1"/>
</dbReference>
<sequence length="376" mass="41592">MHPEAEDGEGTYDDCNCWEKSFSVGVKHDQGPKIYNNTATVLIGREELSFVVHRDVIGKQSAYFRGAFANGFLETHTGIVKLPDESVGEFAMFLGWLYTGTLLLPWADQVGLLDEYHKAVKARLGRDKEESEGQGSDQGSNSSLTAADLANTVLGMASFPALGDGRKRASEDQDSDEHQNKKQKLGRAAGQTSTPPSHDCNKASDSDSVSSHGYDPLPPYEHRLLLASLYNFSCRRLVPALGNQVINILVSTRYSEDLTSLYSADPAMVKLAFALPEKSLLQKFLAEEAVWCWSADDDLIKDNDRDRLDDFPQAFHQAMTRATLTRTANAQANPMYRAILCDAYHEHENKDGKGEERTACKADLKPWLIEQGVLQG</sequence>
<dbReference type="Pfam" id="PF00651">
    <property type="entry name" value="BTB"/>
    <property type="match status" value="1"/>
</dbReference>
<evidence type="ECO:0000313" key="4">
    <source>
        <dbReference type="Proteomes" id="UP000245764"/>
    </source>
</evidence>
<dbReference type="CDD" id="cd18186">
    <property type="entry name" value="BTB_POZ_ZBTB_KLHL-like"/>
    <property type="match status" value="1"/>
</dbReference>